<accession>A0ACB9SC92</accession>
<evidence type="ECO:0000313" key="2">
    <source>
        <dbReference type="Proteomes" id="UP001057402"/>
    </source>
</evidence>
<evidence type="ECO:0000313" key="1">
    <source>
        <dbReference type="EMBL" id="KAI4388825.1"/>
    </source>
</evidence>
<dbReference type="EMBL" id="CM042880">
    <property type="protein sequence ID" value="KAI4388825.1"/>
    <property type="molecule type" value="Genomic_DNA"/>
</dbReference>
<sequence length="271" mass="29381">MAMQGIRPHLKFRVPQELNGIGSIPELNKGELTVETQLTWRLNPSPDPQPPARLLSPCCRTPSTAQSDSAVDFQGRPAVRSSSGGWRSASFIIGVEVAERLAYYGILSNLISYLTGPLGQSMAVAAENVNAWSGTGSLSPLLGAFIADMFLGCYRTIVVASSVYIVGLGLLTFSAVLPSVSFQRIKHTWNTLILPLDPTRGSLLLLLVSHGICQRTYRYGVKGDEKSTFLRIASVFILAFKNRKTTSSAWALEEESRGTLPNDLAAIQVPE</sequence>
<gene>
    <name evidence="1" type="ORF">MLD38_001120</name>
</gene>
<protein>
    <submittedName>
        <fullName evidence="1">Uncharacterized protein</fullName>
    </submittedName>
</protein>
<keyword evidence="2" id="KW-1185">Reference proteome</keyword>
<proteinExistence type="predicted"/>
<name>A0ACB9SC92_9MYRT</name>
<organism evidence="1 2">
    <name type="scientific">Melastoma candidum</name>
    <dbReference type="NCBI Taxonomy" id="119954"/>
    <lineage>
        <taxon>Eukaryota</taxon>
        <taxon>Viridiplantae</taxon>
        <taxon>Streptophyta</taxon>
        <taxon>Embryophyta</taxon>
        <taxon>Tracheophyta</taxon>
        <taxon>Spermatophyta</taxon>
        <taxon>Magnoliopsida</taxon>
        <taxon>eudicotyledons</taxon>
        <taxon>Gunneridae</taxon>
        <taxon>Pentapetalae</taxon>
        <taxon>rosids</taxon>
        <taxon>malvids</taxon>
        <taxon>Myrtales</taxon>
        <taxon>Melastomataceae</taxon>
        <taxon>Melastomatoideae</taxon>
        <taxon>Melastomateae</taxon>
        <taxon>Melastoma</taxon>
    </lineage>
</organism>
<dbReference type="Proteomes" id="UP001057402">
    <property type="component" value="Chromosome 1"/>
</dbReference>
<reference evidence="2" key="1">
    <citation type="journal article" date="2023" name="Front. Plant Sci.">
        <title>Chromosomal-level genome assembly of Melastoma candidum provides insights into trichome evolution.</title>
        <authorList>
            <person name="Zhong Y."/>
            <person name="Wu W."/>
            <person name="Sun C."/>
            <person name="Zou P."/>
            <person name="Liu Y."/>
            <person name="Dai S."/>
            <person name="Zhou R."/>
        </authorList>
    </citation>
    <scope>NUCLEOTIDE SEQUENCE [LARGE SCALE GENOMIC DNA]</scope>
</reference>
<comment type="caution">
    <text evidence="1">The sequence shown here is derived from an EMBL/GenBank/DDBJ whole genome shotgun (WGS) entry which is preliminary data.</text>
</comment>